<dbReference type="RefSeq" id="WP_063966672.1">
    <property type="nucleotide sequence ID" value="NZ_JBCNAN010000007.1"/>
</dbReference>
<accession>A0A177L0V4</accession>
<organism evidence="1 2">
    <name type="scientific">Domibacillus aminovorans</name>
    <dbReference type="NCBI Taxonomy" id="29332"/>
    <lineage>
        <taxon>Bacteria</taxon>
        <taxon>Bacillati</taxon>
        <taxon>Bacillota</taxon>
        <taxon>Bacilli</taxon>
        <taxon>Bacillales</taxon>
        <taxon>Bacillaceae</taxon>
        <taxon>Domibacillus</taxon>
    </lineage>
</organism>
<keyword evidence="2" id="KW-1185">Reference proteome</keyword>
<gene>
    <name evidence="1" type="ORF">AWH49_04590</name>
</gene>
<proteinExistence type="predicted"/>
<dbReference type="EMBL" id="LQWY01000067">
    <property type="protein sequence ID" value="OAH58947.1"/>
    <property type="molecule type" value="Genomic_DNA"/>
</dbReference>
<sequence>MSTLESDEDLKSRLEAGEGIESAMVQVVEGDENVVNVDIQLSADQTMTADEVIEKYSSVIKEKYPDQKVDLIIAKDDKLLKQTTLK</sequence>
<evidence type="ECO:0000313" key="2">
    <source>
        <dbReference type="Proteomes" id="UP000076935"/>
    </source>
</evidence>
<dbReference type="Proteomes" id="UP000076935">
    <property type="component" value="Unassembled WGS sequence"/>
</dbReference>
<name>A0A177L0V4_9BACI</name>
<protein>
    <submittedName>
        <fullName evidence="1">Uncharacterized protein</fullName>
    </submittedName>
</protein>
<evidence type="ECO:0000313" key="1">
    <source>
        <dbReference type="EMBL" id="OAH58947.1"/>
    </source>
</evidence>
<reference evidence="1 2" key="1">
    <citation type="submission" date="2016-01" db="EMBL/GenBank/DDBJ databases">
        <title>Investigation of taxonomic status of Bacillus aminovorans.</title>
        <authorList>
            <person name="Verma A."/>
            <person name="Pal Y."/>
            <person name="Krishnamurthi S."/>
        </authorList>
    </citation>
    <scope>NUCLEOTIDE SEQUENCE [LARGE SCALE GENOMIC DNA]</scope>
    <source>
        <strain evidence="1 2">DSM 1314</strain>
    </source>
</reference>
<dbReference type="AlphaFoldDB" id="A0A177L0V4"/>
<comment type="caution">
    <text evidence="1">The sequence shown here is derived from an EMBL/GenBank/DDBJ whole genome shotgun (WGS) entry which is preliminary data.</text>
</comment>